<dbReference type="InterPro" id="IPR032675">
    <property type="entry name" value="LRR_dom_sf"/>
</dbReference>
<evidence type="ECO:0000313" key="2">
    <source>
        <dbReference type="Proteomes" id="UP000093000"/>
    </source>
</evidence>
<evidence type="ECO:0000313" key="1">
    <source>
        <dbReference type="EMBL" id="OBZ82417.1"/>
    </source>
</evidence>
<dbReference type="Gene3D" id="3.80.10.10">
    <property type="entry name" value="Ribonuclease Inhibitor"/>
    <property type="match status" value="1"/>
</dbReference>
<organism evidence="1 2">
    <name type="scientific">Choanephora cucurbitarum</name>
    <dbReference type="NCBI Taxonomy" id="101091"/>
    <lineage>
        <taxon>Eukaryota</taxon>
        <taxon>Fungi</taxon>
        <taxon>Fungi incertae sedis</taxon>
        <taxon>Mucoromycota</taxon>
        <taxon>Mucoromycotina</taxon>
        <taxon>Mucoromycetes</taxon>
        <taxon>Mucorales</taxon>
        <taxon>Mucorineae</taxon>
        <taxon>Choanephoraceae</taxon>
        <taxon>Choanephoroideae</taxon>
        <taxon>Choanephora</taxon>
    </lineage>
</organism>
<protein>
    <recommendedName>
        <fullName evidence="3">F-box domain-containing protein</fullName>
    </recommendedName>
</protein>
<dbReference type="PANTHER" id="PTHR38926">
    <property type="entry name" value="F-BOX DOMAIN CONTAINING PROTEIN, EXPRESSED"/>
    <property type="match status" value="1"/>
</dbReference>
<dbReference type="InParanoid" id="A0A1C7MZY8"/>
<dbReference type="PANTHER" id="PTHR38926:SF5">
    <property type="entry name" value="F-BOX AND LEUCINE-RICH REPEAT PROTEIN 6"/>
    <property type="match status" value="1"/>
</dbReference>
<name>A0A1C7MZY8_9FUNG</name>
<proteinExistence type="predicted"/>
<keyword evidence="2" id="KW-1185">Reference proteome</keyword>
<accession>A0A1C7MZY8</accession>
<dbReference type="SUPFAM" id="SSF52047">
    <property type="entry name" value="RNI-like"/>
    <property type="match status" value="1"/>
</dbReference>
<sequence length="547" mass="63110">MNQEDGYQLIQVNRAYHNHFLPWLYHSIEIREPSQFDQLIKATHGHDHVRKISIYRRLDHQCMNKIPKLFPSLVKFFEDTEWCPQAATYFKPLQNLTSLTLSDVTSVKMALDVCKLLPRLTDLDLNCSEVEPVSPGFLEKVSNACPLLETFHLVGSKAIVDPEPLVAFQPAKLLRKLELHINYGLDQHDPWLAYIGKKYPNLRFLTLDNYMGKIKAAYNATPEFYRWFLESLSQLTYMKWSNVFPHPSYFKMAGQYLEEKNKKMQICVAFDSHPITTYFLKLCTLKESDMSAITSARLSVGPSMSYDQALKIIRDKCPRLEHLGLEMLDFLHPNDVNVGAVLNLFPRLTSFCCHHVCVSKQMDKVIDNHPLRKACFFRVVVPSRVFDQFSLHCPNLKKLDVVGTGLPDADINLPNHRLNKVVIEDIDWASRTRMLRYPTTRIRLFQAQQANTEPVWFFLERCELTELGDLRATSIVKLDEKDAQFVNTALVNQSRGSKTNYMKHQKSHPSSTFKGYDIEPIIRVGYVKLVCHSVNELLISKKQVCPG</sequence>
<dbReference type="AlphaFoldDB" id="A0A1C7MZY8"/>
<reference evidence="1 2" key="1">
    <citation type="submission" date="2016-03" db="EMBL/GenBank/DDBJ databases">
        <title>Choanephora cucurbitarum.</title>
        <authorList>
            <person name="Min B."/>
            <person name="Park H."/>
            <person name="Park J.-H."/>
            <person name="Shin H.-D."/>
            <person name="Choi I.-G."/>
        </authorList>
    </citation>
    <scope>NUCLEOTIDE SEQUENCE [LARGE SCALE GENOMIC DNA]</scope>
    <source>
        <strain evidence="1 2">KUS-F28377</strain>
    </source>
</reference>
<gene>
    <name evidence="1" type="ORF">A0J61_09536</name>
</gene>
<dbReference type="Proteomes" id="UP000093000">
    <property type="component" value="Unassembled WGS sequence"/>
</dbReference>
<evidence type="ECO:0008006" key="3">
    <source>
        <dbReference type="Google" id="ProtNLM"/>
    </source>
</evidence>
<dbReference type="EMBL" id="LUGH01000872">
    <property type="protein sequence ID" value="OBZ82417.1"/>
    <property type="molecule type" value="Genomic_DNA"/>
</dbReference>
<comment type="caution">
    <text evidence="1">The sequence shown here is derived from an EMBL/GenBank/DDBJ whole genome shotgun (WGS) entry which is preliminary data.</text>
</comment>